<evidence type="ECO:0000256" key="1">
    <source>
        <dbReference type="ARBA" id="ARBA00004442"/>
    </source>
</evidence>
<dbReference type="GO" id="GO:0009279">
    <property type="term" value="C:cell outer membrane"/>
    <property type="evidence" value="ECO:0007669"/>
    <property type="project" value="UniProtKB-SubCell"/>
</dbReference>
<evidence type="ECO:0000259" key="6">
    <source>
        <dbReference type="PROSITE" id="PS51123"/>
    </source>
</evidence>
<dbReference type="PRINTS" id="PR01021">
    <property type="entry name" value="OMPADOMAIN"/>
</dbReference>
<comment type="caution">
    <text evidence="7">The sequence shown here is derived from an EMBL/GenBank/DDBJ whole genome shotgun (WGS) entry which is preliminary data.</text>
</comment>
<gene>
    <name evidence="7" type="ORF">DES41_103410</name>
</gene>
<feature type="transmembrane region" description="Helical" evidence="5">
    <location>
        <begin position="12"/>
        <end position="34"/>
    </location>
</feature>
<keyword evidence="2 4" id="KW-0472">Membrane</keyword>
<keyword evidence="8" id="KW-1185">Reference proteome</keyword>
<reference evidence="7 8" key="1">
    <citation type="submission" date="2018-07" db="EMBL/GenBank/DDBJ databases">
        <title>Genomic Encyclopedia of Type Strains, Phase IV (KMG-IV): sequencing the most valuable type-strain genomes for metagenomic binning, comparative biology and taxonomic classification.</title>
        <authorList>
            <person name="Goeker M."/>
        </authorList>
    </citation>
    <scope>NUCLEOTIDE SEQUENCE [LARGE SCALE GENOMIC DNA]</scope>
    <source>
        <strain evidence="7 8">DSM 21634</strain>
    </source>
</reference>
<dbReference type="AlphaFoldDB" id="A0A368XXU1"/>
<evidence type="ECO:0000313" key="8">
    <source>
        <dbReference type="Proteomes" id="UP000252884"/>
    </source>
</evidence>
<dbReference type="OrthoDB" id="8526920at2"/>
<dbReference type="InterPro" id="IPR006665">
    <property type="entry name" value="OmpA-like"/>
</dbReference>
<protein>
    <submittedName>
        <fullName evidence="7">OmpA family protein</fullName>
    </submittedName>
</protein>
<sequence>MYQEDKDDTQRVGLWITFGVVALVIISTVSAMVVRQLQSIDVPAPAAAVAAPAAVVVVEEIVLIEAPLAGDLAATLYFGTAESALPAEAAPLIAAVAQAMAAAPARKLVLSGFHDESGDAARNAELAKQRALSVRTALVASGVDKSRIALRKPEVTTGSGSDQEARRVELRLVD</sequence>
<comment type="subcellular location">
    <subcellularLocation>
        <location evidence="1">Cell outer membrane</location>
    </subcellularLocation>
</comment>
<dbReference type="InterPro" id="IPR036737">
    <property type="entry name" value="OmpA-like_sf"/>
</dbReference>
<dbReference type="InterPro" id="IPR006664">
    <property type="entry name" value="OMP_bac"/>
</dbReference>
<dbReference type="RefSeq" id="WP_114468199.1">
    <property type="nucleotide sequence ID" value="NZ_QPJK01000003.1"/>
</dbReference>
<dbReference type="PROSITE" id="PS51123">
    <property type="entry name" value="OMPA_2"/>
    <property type="match status" value="1"/>
</dbReference>
<evidence type="ECO:0000256" key="3">
    <source>
        <dbReference type="ARBA" id="ARBA00023237"/>
    </source>
</evidence>
<dbReference type="EMBL" id="QPJK01000003">
    <property type="protein sequence ID" value="RCW72803.1"/>
    <property type="molecule type" value="Genomic_DNA"/>
</dbReference>
<evidence type="ECO:0000256" key="4">
    <source>
        <dbReference type="PROSITE-ProRule" id="PRU00473"/>
    </source>
</evidence>
<dbReference type="SUPFAM" id="SSF103088">
    <property type="entry name" value="OmpA-like"/>
    <property type="match status" value="1"/>
</dbReference>
<evidence type="ECO:0000256" key="5">
    <source>
        <dbReference type="SAM" id="Phobius"/>
    </source>
</evidence>
<feature type="domain" description="OmpA-like" evidence="6">
    <location>
        <begin position="65"/>
        <end position="174"/>
    </location>
</feature>
<organism evidence="7 8">
    <name type="scientific">Pseudorhodoferax soli</name>
    <dbReference type="NCBI Taxonomy" id="545864"/>
    <lineage>
        <taxon>Bacteria</taxon>
        <taxon>Pseudomonadati</taxon>
        <taxon>Pseudomonadota</taxon>
        <taxon>Betaproteobacteria</taxon>
        <taxon>Burkholderiales</taxon>
        <taxon>Comamonadaceae</taxon>
    </lineage>
</organism>
<keyword evidence="5" id="KW-0812">Transmembrane</keyword>
<evidence type="ECO:0000256" key="2">
    <source>
        <dbReference type="ARBA" id="ARBA00023136"/>
    </source>
</evidence>
<dbReference type="Gene3D" id="3.30.1330.60">
    <property type="entry name" value="OmpA-like domain"/>
    <property type="match status" value="1"/>
</dbReference>
<dbReference type="PANTHER" id="PTHR30329:SF21">
    <property type="entry name" value="LIPOPROTEIN YIAD-RELATED"/>
    <property type="match status" value="1"/>
</dbReference>
<dbReference type="InterPro" id="IPR050330">
    <property type="entry name" value="Bact_OuterMem_StrucFunc"/>
</dbReference>
<dbReference type="Proteomes" id="UP000252884">
    <property type="component" value="Unassembled WGS sequence"/>
</dbReference>
<keyword evidence="3" id="KW-0998">Cell outer membrane</keyword>
<dbReference type="Pfam" id="PF00691">
    <property type="entry name" value="OmpA"/>
    <property type="match status" value="1"/>
</dbReference>
<keyword evidence="5" id="KW-1133">Transmembrane helix</keyword>
<dbReference type="PANTHER" id="PTHR30329">
    <property type="entry name" value="STATOR ELEMENT OF FLAGELLAR MOTOR COMPLEX"/>
    <property type="match status" value="1"/>
</dbReference>
<evidence type="ECO:0000313" key="7">
    <source>
        <dbReference type="EMBL" id="RCW72803.1"/>
    </source>
</evidence>
<accession>A0A368XXU1</accession>
<name>A0A368XXU1_9BURK</name>
<proteinExistence type="predicted"/>